<protein>
    <submittedName>
        <fullName evidence="10">ABC transporter permease</fullName>
    </submittedName>
</protein>
<evidence type="ECO:0000256" key="4">
    <source>
        <dbReference type="ARBA" id="ARBA00022475"/>
    </source>
</evidence>
<evidence type="ECO:0000313" key="10">
    <source>
        <dbReference type="EMBL" id="QJG66742.1"/>
    </source>
</evidence>
<feature type="transmembrane region" description="Helical" evidence="8">
    <location>
        <begin position="21"/>
        <end position="42"/>
    </location>
</feature>
<feature type="transmembrane region" description="Helical" evidence="8">
    <location>
        <begin position="62"/>
        <end position="86"/>
    </location>
</feature>
<keyword evidence="4" id="KW-1003">Cell membrane</keyword>
<feature type="transmembrane region" description="Helical" evidence="8">
    <location>
        <begin position="137"/>
        <end position="158"/>
    </location>
</feature>
<evidence type="ECO:0000256" key="5">
    <source>
        <dbReference type="ARBA" id="ARBA00022692"/>
    </source>
</evidence>
<accession>A0A858U2V1</accession>
<reference evidence="10 11" key="1">
    <citation type="submission" date="2020-04" db="EMBL/GenBank/DDBJ databases">
        <title>Novel Mycoplasma species detected in Phocoena phocoena (harbor porpoise) from the USA.</title>
        <authorList>
            <person name="Volokhov D.V."/>
        </authorList>
    </citation>
    <scope>NUCLEOTIDE SEQUENCE [LARGE SCALE GENOMIC DNA]</scope>
    <source>
        <strain evidence="10 11">Phocoena C-264-GEN</strain>
    </source>
</reference>
<feature type="transmembrane region" description="Helical" evidence="8">
    <location>
        <begin position="244"/>
        <end position="267"/>
    </location>
</feature>
<organism evidence="10 11">
    <name type="scientific">Mycoplasma phocoenae</name>
    <dbReference type="NCBI Taxonomy" id="754517"/>
    <lineage>
        <taxon>Bacteria</taxon>
        <taxon>Bacillati</taxon>
        <taxon>Mycoplasmatota</taxon>
        <taxon>Mollicutes</taxon>
        <taxon>Mycoplasmataceae</taxon>
        <taxon>Mycoplasma</taxon>
    </lineage>
</organism>
<dbReference type="Gene3D" id="1.10.3720.10">
    <property type="entry name" value="MetI-like"/>
    <property type="match status" value="1"/>
</dbReference>
<evidence type="ECO:0000256" key="3">
    <source>
        <dbReference type="ARBA" id="ARBA00022448"/>
    </source>
</evidence>
<dbReference type="GO" id="GO:0055085">
    <property type="term" value="P:transmembrane transport"/>
    <property type="evidence" value="ECO:0007669"/>
    <property type="project" value="InterPro"/>
</dbReference>
<evidence type="ECO:0000256" key="2">
    <source>
        <dbReference type="ARBA" id="ARBA00007069"/>
    </source>
</evidence>
<dbReference type="Pfam" id="PF00528">
    <property type="entry name" value="BPD_transp_1"/>
    <property type="match status" value="1"/>
</dbReference>
<dbReference type="GO" id="GO:0005886">
    <property type="term" value="C:plasma membrane"/>
    <property type="evidence" value="ECO:0007669"/>
    <property type="project" value="UniProtKB-SubCell"/>
</dbReference>
<comment type="similarity">
    <text evidence="2">Belongs to the binding-protein-dependent transport system permease family. CysTW subfamily.</text>
</comment>
<keyword evidence="7 8" id="KW-0472">Membrane</keyword>
<dbReference type="InterPro" id="IPR035906">
    <property type="entry name" value="MetI-like_sf"/>
</dbReference>
<comment type="subcellular location">
    <subcellularLocation>
        <location evidence="1 8">Cell membrane</location>
        <topology evidence="1 8">Multi-pass membrane protein</topology>
    </subcellularLocation>
</comment>
<sequence>MLKKTIKWLNINPRLIMLIPYLIIAVVFILMPIGLILVSAFTDNGVNHDSWQIVRNRATWVVIFRSIKLGLLASFAALVIALPYTYFVSTSKSKLFKIIAISLILAPLLIFTIAKVYAIRGILLSMMNDEKVNNEWFMVFAMVYMNLPFMIMPLYSVFKSLPNNIIEASQDLGYSKFVTMFKVVIPYGIKAIMSGVSLVFISSATSLVISEKLLTNKYSFQLVANLINDYANPTSPVDMSISSVLVLVVTCCIIGVSALLYIIPALIMKLKGMRYE</sequence>
<feature type="transmembrane region" description="Helical" evidence="8">
    <location>
        <begin position="184"/>
        <end position="209"/>
    </location>
</feature>
<dbReference type="CDD" id="cd06261">
    <property type="entry name" value="TM_PBP2"/>
    <property type="match status" value="1"/>
</dbReference>
<gene>
    <name evidence="10" type="ORF">HGG69_00120</name>
</gene>
<evidence type="ECO:0000256" key="6">
    <source>
        <dbReference type="ARBA" id="ARBA00022989"/>
    </source>
</evidence>
<evidence type="ECO:0000256" key="1">
    <source>
        <dbReference type="ARBA" id="ARBA00004651"/>
    </source>
</evidence>
<dbReference type="SUPFAM" id="SSF161098">
    <property type="entry name" value="MetI-like"/>
    <property type="match status" value="1"/>
</dbReference>
<dbReference type="EMBL" id="CP051481">
    <property type="protein sequence ID" value="QJG66742.1"/>
    <property type="molecule type" value="Genomic_DNA"/>
</dbReference>
<keyword evidence="11" id="KW-1185">Reference proteome</keyword>
<name>A0A858U2V1_9MOLU</name>
<dbReference type="PROSITE" id="PS50928">
    <property type="entry name" value="ABC_TM1"/>
    <property type="match status" value="1"/>
</dbReference>
<proteinExistence type="inferred from homology"/>
<evidence type="ECO:0000259" key="9">
    <source>
        <dbReference type="PROSITE" id="PS50928"/>
    </source>
</evidence>
<keyword evidence="5 8" id="KW-0812">Transmembrane</keyword>
<dbReference type="AlphaFoldDB" id="A0A858U2V1"/>
<feature type="transmembrane region" description="Helical" evidence="8">
    <location>
        <begin position="98"/>
        <end position="117"/>
    </location>
</feature>
<dbReference type="PANTHER" id="PTHR42929:SF1">
    <property type="entry name" value="INNER MEMBRANE ABC TRANSPORTER PERMEASE PROTEIN YDCU-RELATED"/>
    <property type="match status" value="1"/>
</dbReference>
<dbReference type="PANTHER" id="PTHR42929">
    <property type="entry name" value="INNER MEMBRANE ABC TRANSPORTER PERMEASE PROTEIN YDCU-RELATED-RELATED"/>
    <property type="match status" value="1"/>
</dbReference>
<dbReference type="KEGG" id="mphe:HGG69_00120"/>
<evidence type="ECO:0000313" key="11">
    <source>
        <dbReference type="Proteomes" id="UP000501060"/>
    </source>
</evidence>
<evidence type="ECO:0000256" key="7">
    <source>
        <dbReference type="ARBA" id="ARBA00023136"/>
    </source>
</evidence>
<dbReference type="RefSeq" id="WP_169604793.1">
    <property type="nucleotide sequence ID" value="NZ_CP051481.1"/>
</dbReference>
<dbReference type="Proteomes" id="UP000501060">
    <property type="component" value="Chromosome"/>
</dbReference>
<evidence type="ECO:0000256" key="8">
    <source>
        <dbReference type="RuleBase" id="RU363032"/>
    </source>
</evidence>
<keyword evidence="3 8" id="KW-0813">Transport</keyword>
<feature type="domain" description="ABC transmembrane type-1" evidence="9">
    <location>
        <begin position="63"/>
        <end position="260"/>
    </location>
</feature>
<dbReference type="InterPro" id="IPR000515">
    <property type="entry name" value="MetI-like"/>
</dbReference>
<keyword evidence="6 8" id="KW-1133">Transmembrane helix</keyword>